<reference evidence="4 5" key="1">
    <citation type="submission" date="2018-01" db="EMBL/GenBank/DDBJ databases">
        <title>Co-occurrence of chitin degradation, pigmentation and bioactivity in marine Pseudoalteromonas.</title>
        <authorList>
            <person name="Paulsen S."/>
            <person name="Gram L."/>
            <person name="Machado H."/>
        </authorList>
    </citation>
    <scope>NUCLEOTIDE SEQUENCE [LARGE SCALE GENOMIC DNA]</scope>
    <source>
        <strain evidence="4 5">S3663</strain>
    </source>
</reference>
<evidence type="ECO:0000256" key="1">
    <source>
        <dbReference type="ARBA" id="ARBA00009023"/>
    </source>
</evidence>
<keyword evidence="3" id="KW-0732">Signal</keyword>
<name>A0A5R9Q1D1_9GAMM</name>
<dbReference type="OrthoDB" id="9776801at2"/>
<organism evidence="4 5">
    <name type="scientific">Pseudoalteromonas phenolica</name>
    <dbReference type="NCBI Taxonomy" id="161398"/>
    <lineage>
        <taxon>Bacteria</taxon>
        <taxon>Pseudomonadati</taxon>
        <taxon>Pseudomonadota</taxon>
        <taxon>Gammaproteobacteria</taxon>
        <taxon>Alteromonadales</taxon>
        <taxon>Pseudoalteromonadaceae</taxon>
        <taxon>Pseudoalteromonas</taxon>
    </lineage>
</organism>
<gene>
    <name evidence="4" type="ORF">C1E24_13320</name>
</gene>
<comment type="similarity">
    <text evidence="1">Belongs to the bacterial solute-binding protein 7 family.</text>
</comment>
<evidence type="ECO:0000313" key="5">
    <source>
        <dbReference type="Proteomes" id="UP000309186"/>
    </source>
</evidence>
<dbReference type="InterPro" id="IPR018389">
    <property type="entry name" value="DctP_fam"/>
</dbReference>
<dbReference type="Pfam" id="PF03480">
    <property type="entry name" value="DctP"/>
    <property type="match status" value="1"/>
</dbReference>
<dbReference type="EMBL" id="PPSW01000021">
    <property type="protein sequence ID" value="TLX46634.1"/>
    <property type="molecule type" value="Genomic_DNA"/>
</dbReference>
<keyword evidence="2" id="KW-0813">Transport</keyword>
<evidence type="ECO:0000256" key="3">
    <source>
        <dbReference type="ARBA" id="ARBA00022729"/>
    </source>
</evidence>
<dbReference type="PANTHER" id="PTHR33376">
    <property type="match status" value="1"/>
</dbReference>
<dbReference type="Proteomes" id="UP000309186">
    <property type="component" value="Unassembled WGS sequence"/>
</dbReference>
<protein>
    <submittedName>
        <fullName evidence="4">TRAP transporter substrate-binding protein DctP</fullName>
    </submittedName>
</protein>
<dbReference type="PANTHER" id="PTHR33376:SF7">
    <property type="entry name" value="C4-DICARBOXYLATE-BINDING PROTEIN DCTB"/>
    <property type="match status" value="1"/>
</dbReference>
<dbReference type="GO" id="GO:0055085">
    <property type="term" value="P:transmembrane transport"/>
    <property type="evidence" value="ECO:0007669"/>
    <property type="project" value="InterPro"/>
</dbReference>
<evidence type="ECO:0000256" key="2">
    <source>
        <dbReference type="ARBA" id="ARBA00022448"/>
    </source>
</evidence>
<sequence>MKINRRLFIKGALSVGALNYCAPLLCLPVETIQIEYDLMEERDKRSRADYILNFASPYQTVQHRTTPHLHQELKFYIESLSEGKIYVSLFDNGQLGVGTELMASINHKRIDAALISVSNLSRALPLLDILNIPFWTSSNQAYLNLISSKQWHDLVLAPIKSQGKFQILLHHIVGSRTLTTVKRSNKRIIMPEDLKDITLRVPASKVLTHFYKLTQANIVEIPWSKTAKMARLGLIHVLDPSIIGLHSGPDGLKSYLKHVTKIDSVPDAWVTVISQAWLKQLPASLKEVVTIAAEKTFEHHINNFNAIHTECIKGLSKYGTAIYQPSNKEQSEWIRQFGHHQSAWRDIKKDLLGDLKTFDKLLDATNETSPFKLS</sequence>
<dbReference type="AlphaFoldDB" id="A0A5R9Q1D1"/>
<evidence type="ECO:0000313" key="4">
    <source>
        <dbReference type="EMBL" id="TLX46634.1"/>
    </source>
</evidence>
<proteinExistence type="inferred from homology"/>
<dbReference type="RefSeq" id="WP_138482186.1">
    <property type="nucleotide sequence ID" value="NZ_PPSW01000021.1"/>
</dbReference>
<dbReference type="NCBIfam" id="NF037995">
    <property type="entry name" value="TRAP_S1"/>
    <property type="match status" value="1"/>
</dbReference>
<dbReference type="Gene3D" id="3.40.190.170">
    <property type="entry name" value="Bacterial extracellular solute-binding protein, family 7"/>
    <property type="match status" value="1"/>
</dbReference>
<accession>A0A5R9Q1D1</accession>
<comment type="caution">
    <text evidence="4">The sequence shown here is derived from an EMBL/GenBank/DDBJ whole genome shotgun (WGS) entry which is preliminary data.</text>
</comment>
<dbReference type="InterPro" id="IPR038404">
    <property type="entry name" value="TRAP_DctP_sf"/>
</dbReference>